<name>A0A518BLE4_9BACT</name>
<dbReference type="Proteomes" id="UP000316921">
    <property type="component" value="Chromosome"/>
</dbReference>
<dbReference type="GO" id="GO:0015087">
    <property type="term" value="F:cobalt ion transmembrane transporter activity"/>
    <property type="evidence" value="ECO:0007669"/>
    <property type="project" value="UniProtKB-UniRule"/>
</dbReference>
<dbReference type="GO" id="GO:0050897">
    <property type="term" value="F:cobalt ion binding"/>
    <property type="evidence" value="ECO:0007669"/>
    <property type="project" value="TreeGrafter"/>
</dbReference>
<dbReference type="PANTHER" id="PTHR46494:SF1">
    <property type="entry name" value="CORA FAMILY METAL ION TRANSPORTER (EUROFUNG)"/>
    <property type="match status" value="1"/>
</dbReference>
<evidence type="ECO:0000256" key="8">
    <source>
        <dbReference type="RuleBase" id="RU362010"/>
    </source>
</evidence>
<dbReference type="AlphaFoldDB" id="A0A518BLE4"/>
<dbReference type="GO" id="GO:0000287">
    <property type="term" value="F:magnesium ion binding"/>
    <property type="evidence" value="ECO:0007669"/>
    <property type="project" value="TreeGrafter"/>
</dbReference>
<keyword evidence="8" id="KW-0460">Magnesium</keyword>
<evidence type="ECO:0000313" key="9">
    <source>
        <dbReference type="EMBL" id="QDU67791.1"/>
    </source>
</evidence>
<evidence type="ECO:0000256" key="2">
    <source>
        <dbReference type="ARBA" id="ARBA00009765"/>
    </source>
</evidence>
<dbReference type="SUPFAM" id="SSF144083">
    <property type="entry name" value="Magnesium transport protein CorA, transmembrane region"/>
    <property type="match status" value="1"/>
</dbReference>
<sequence>MPLFRRKFTPAGASPGVIADRDVDTDPSTFAVAIYNEQSLVDREFGSWDPGALSDRAGRVAWVDVRGLRDVDAIHSIGEQLGMHPLAVSDVINVGQRPKVDPYEGSLFIVVRSIATDDEGELAWEQVGIALNKDTVATFQEAPVDCLQPVRDRLRAGRQKLRASGSDYLACMVIDTVVDNYFPVLAKYGERLEEMEDRVLGGDDGTEVSELYELRRDLTSMHHSIWPLRDALSQLIRDPDSPISDETRPYLRDTADHAHQVLEVLDSFRDHAKGLVELHLAIVGQRTNEVMRTLTIVATIFIPLTFLSGVYGMNFDRSSALNQPELGWRYGYVAFWIVSAALTAILLAIFFRIGWLGSAREPGKPSAPRS</sequence>
<feature type="transmembrane region" description="Helical" evidence="8">
    <location>
        <begin position="333"/>
        <end position="355"/>
    </location>
</feature>
<evidence type="ECO:0000313" key="10">
    <source>
        <dbReference type="Proteomes" id="UP000316921"/>
    </source>
</evidence>
<dbReference type="InterPro" id="IPR002523">
    <property type="entry name" value="MgTranspt_CorA/ZnTranspt_ZntB"/>
</dbReference>
<dbReference type="Gene3D" id="1.20.58.340">
    <property type="entry name" value="Magnesium transport protein CorA, transmembrane region"/>
    <property type="match status" value="2"/>
</dbReference>
<dbReference type="InterPro" id="IPR045863">
    <property type="entry name" value="CorA_TM1_TM2"/>
</dbReference>
<dbReference type="FunFam" id="1.20.58.340:FF:000012">
    <property type="entry name" value="Magnesium transport protein CorA"/>
    <property type="match status" value="1"/>
</dbReference>
<gene>
    <name evidence="8 9" type="primary">corA</name>
    <name evidence="9" type="ORF">Pla133_28800</name>
</gene>
<protein>
    <recommendedName>
        <fullName evidence="8">Magnesium transport protein CorA</fullName>
    </recommendedName>
</protein>
<keyword evidence="3 8" id="KW-0813">Transport</keyword>
<proteinExistence type="inferred from homology"/>
<dbReference type="RefSeq" id="WP_145066261.1">
    <property type="nucleotide sequence ID" value="NZ_CP036287.1"/>
</dbReference>
<dbReference type="Gene3D" id="3.30.460.20">
    <property type="entry name" value="CorA soluble domain-like"/>
    <property type="match status" value="1"/>
</dbReference>
<evidence type="ECO:0000256" key="6">
    <source>
        <dbReference type="ARBA" id="ARBA00022989"/>
    </source>
</evidence>
<dbReference type="PANTHER" id="PTHR46494">
    <property type="entry name" value="CORA FAMILY METAL ION TRANSPORTER (EUROFUNG)"/>
    <property type="match status" value="1"/>
</dbReference>
<evidence type="ECO:0000256" key="1">
    <source>
        <dbReference type="ARBA" id="ARBA00004651"/>
    </source>
</evidence>
<dbReference type="NCBIfam" id="TIGR00383">
    <property type="entry name" value="corA"/>
    <property type="match status" value="1"/>
</dbReference>
<dbReference type="EMBL" id="CP036287">
    <property type="protein sequence ID" value="QDU67791.1"/>
    <property type="molecule type" value="Genomic_DNA"/>
</dbReference>
<keyword evidence="6 8" id="KW-1133">Transmembrane helix</keyword>
<comment type="similarity">
    <text evidence="2 8">Belongs to the CorA metal ion transporter (MIT) (TC 1.A.35) family.</text>
</comment>
<dbReference type="SUPFAM" id="SSF143865">
    <property type="entry name" value="CorA soluble domain-like"/>
    <property type="match status" value="1"/>
</dbReference>
<keyword evidence="10" id="KW-1185">Reference proteome</keyword>
<dbReference type="GO" id="GO:0005886">
    <property type="term" value="C:plasma membrane"/>
    <property type="evidence" value="ECO:0007669"/>
    <property type="project" value="UniProtKB-SubCell"/>
</dbReference>
<dbReference type="Pfam" id="PF01544">
    <property type="entry name" value="CorA"/>
    <property type="match status" value="1"/>
</dbReference>
<comment type="function">
    <text evidence="8">Mediates influx of magnesium ions.</text>
</comment>
<evidence type="ECO:0000256" key="3">
    <source>
        <dbReference type="ARBA" id="ARBA00022448"/>
    </source>
</evidence>
<reference evidence="9 10" key="1">
    <citation type="submission" date="2019-02" db="EMBL/GenBank/DDBJ databases">
        <title>Deep-cultivation of Planctomycetes and their phenomic and genomic characterization uncovers novel biology.</title>
        <authorList>
            <person name="Wiegand S."/>
            <person name="Jogler M."/>
            <person name="Boedeker C."/>
            <person name="Pinto D."/>
            <person name="Vollmers J."/>
            <person name="Rivas-Marin E."/>
            <person name="Kohn T."/>
            <person name="Peeters S.H."/>
            <person name="Heuer A."/>
            <person name="Rast P."/>
            <person name="Oberbeckmann S."/>
            <person name="Bunk B."/>
            <person name="Jeske O."/>
            <person name="Meyerdierks A."/>
            <person name="Storesund J.E."/>
            <person name="Kallscheuer N."/>
            <person name="Luecker S."/>
            <person name="Lage O.M."/>
            <person name="Pohl T."/>
            <person name="Merkel B.J."/>
            <person name="Hornburger P."/>
            <person name="Mueller R.-W."/>
            <person name="Bruemmer F."/>
            <person name="Labrenz M."/>
            <person name="Spormann A.M."/>
            <person name="Op den Camp H."/>
            <person name="Overmann J."/>
            <person name="Amann R."/>
            <person name="Jetten M.S.M."/>
            <person name="Mascher T."/>
            <person name="Medema M.H."/>
            <person name="Devos D.P."/>
            <person name="Kaster A.-K."/>
            <person name="Ovreas L."/>
            <person name="Rohde M."/>
            <person name="Galperin M.Y."/>
            <person name="Jogler C."/>
        </authorList>
    </citation>
    <scope>NUCLEOTIDE SEQUENCE [LARGE SCALE GENOMIC DNA]</scope>
    <source>
        <strain evidence="9 10">Pla133</strain>
    </source>
</reference>
<dbReference type="KEGG" id="pbap:Pla133_28800"/>
<evidence type="ECO:0000256" key="5">
    <source>
        <dbReference type="ARBA" id="ARBA00022692"/>
    </source>
</evidence>
<keyword evidence="8" id="KW-0406">Ion transport</keyword>
<feature type="transmembrane region" description="Helical" evidence="8">
    <location>
        <begin position="294"/>
        <end position="313"/>
    </location>
</feature>
<dbReference type="GO" id="GO:0015095">
    <property type="term" value="F:magnesium ion transmembrane transporter activity"/>
    <property type="evidence" value="ECO:0007669"/>
    <property type="project" value="UniProtKB-UniRule"/>
</dbReference>
<dbReference type="InterPro" id="IPR004488">
    <property type="entry name" value="Mg/Co-transport_prot_CorA"/>
</dbReference>
<dbReference type="InterPro" id="IPR045861">
    <property type="entry name" value="CorA_cytoplasmic_dom"/>
</dbReference>
<organism evidence="9 10">
    <name type="scientific">Engelhardtia mirabilis</name>
    <dbReference type="NCBI Taxonomy" id="2528011"/>
    <lineage>
        <taxon>Bacteria</taxon>
        <taxon>Pseudomonadati</taxon>
        <taxon>Planctomycetota</taxon>
        <taxon>Planctomycetia</taxon>
        <taxon>Planctomycetia incertae sedis</taxon>
        <taxon>Engelhardtia</taxon>
    </lineage>
</organism>
<keyword evidence="4 8" id="KW-1003">Cell membrane</keyword>
<keyword evidence="7 8" id="KW-0472">Membrane</keyword>
<keyword evidence="5 8" id="KW-0812">Transmembrane</keyword>
<evidence type="ECO:0000256" key="4">
    <source>
        <dbReference type="ARBA" id="ARBA00022475"/>
    </source>
</evidence>
<comment type="subcellular location">
    <subcellularLocation>
        <location evidence="1">Cell membrane</location>
        <topology evidence="1">Multi-pass membrane protein</topology>
    </subcellularLocation>
    <subcellularLocation>
        <location evidence="8">Membrane</location>
        <topology evidence="8">Multi-pass membrane protein</topology>
    </subcellularLocation>
</comment>
<dbReference type="CDD" id="cd12828">
    <property type="entry name" value="TmCorA-like_1"/>
    <property type="match status" value="1"/>
</dbReference>
<accession>A0A518BLE4</accession>
<evidence type="ECO:0000256" key="7">
    <source>
        <dbReference type="ARBA" id="ARBA00023136"/>
    </source>
</evidence>